<keyword evidence="5" id="KW-0520">NAD</keyword>
<feature type="domain" description="Mannitol dehydrogenase N-terminal" evidence="8">
    <location>
        <begin position="27"/>
        <end position="271"/>
    </location>
</feature>
<dbReference type="EC" id="1.1.1.17" evidence="2"/>
<feature type="compositionally biased region" description="Basic and acidic residues" evidence="7">
    <location>
        <begin position="10"/>
        <end position="20"/>
    </location>
</feature>
<dbReference type="Gene3D" id="3.40.50.720">
    <property type="entry name" value="NAD(P)-binding Rossmann-like Domain"/>
    <property type="match status" value="1"/>
</dbReference>
<evidence type="ECO:0000256" key="2">
    <source>
        <dbReference type="ARBA" id="ARBA00012939"/>
    </source>
</evidence>
<dbReference type="PANTHER" id="PTHR43362">
    <property type="entry name" value="MANNITOL DEHYDROGENASE DSF1-RELATED"/>
    <property type="match status" value="1"/>
</dbReference>
<dbReference type="PANTHER" id="PTHR43362:SF1">
    <property type="entry name" value="MANNITOL DEHYDROGENASE 2-RELATED"/>
    <property type="match status" value="1"/>
</dbReference>
<organism evidence="10 11">
    <name type="scientific">Microbacterium terrae</name>
    <dbReference type="NCBI Taxonomy" id="69369"/>
    <lineage>
        <taxon>Bacteria</taxon>
        <taxon>Bacillati</taxon>
        <taxon>Actinomycetota</taxon>
        <taxon>Actinomycetes</taxon>
        <taxon>Micrococcales</taxon>
        <taxon>Microbacteriaceae</taxon>
        <taxon>Microbacterium</taxon>
    </lineage>
</organism>
<evidence type="ECO:0000256" key="1">
    <source>
        <dbReference type="ARBA" id="ARBA00006541"/>
    </source>
</evidence>
<proteinExistence type="inferred from homology"/>
<comment type="catalytic activity">
    <reaction evidence="6">
        <text>D-mannitol 1-phosphate + NAD(+) = beta-D-fructose 6-phosphate + NADH + H(+)</text>
        <dbReference type="Rhea" id="RHEA:19661"/>
        <dbReference type="ChEBI" id="CHEBI:15378"/>
        <dbReference type="ChEBI" id="CHEBI:57540"/>
        <dbReference type="ChEBI" id="CHEBI:57634"/>
        <dbReference type="ChEBI" id="CHEBI:57945"/>
        <dbReference type="ChEBI" id="CHEBI:61381"/>
        <dbReference type="EC" id="1.1.1.17"/>
    </reaction>
</comment>
<keyword evidence="11" id="KW-1185">Reference proteome</keyword>
<protein>
    <recommendedName>
        <fullName evidence="3">Mannitol-1-phosphate 5-dehydrogenase</fullName>
        <ecNumber evidence="2">1.1.1.17</ecNumber>
    </recommendedName>
</protein>
<evidence type="ECO:0000256" key="5">
    <source>
        <dbReference type="ARBA" id="ARBA00023027"/>
    </source>
</evidence>
<keyword evidence="4 10" id="KW-0560">Oxidoreductase</keyword>
<dbReference type="InterPro" id="IPR013328">
    <property type="entry name" value="6PGD_dom2"/>
</dbReference>
<dbReference type="SUPFAM" id="SSF48179">
    <property type="entry name" value="6-phosphogluconate dehydrogenase C-terminal domain-like"/>
    <property type="match status" value="1"/>
</dbReference>
<dbReference type="SUPFAM" id="SSF51735">
    <property type="entry name" value="NAD(P)-binding Rossmann-fold domains"/>
    <property type="match status" value="1"/>
</dbReference>
<dbReference type="Pfam" id="PF01232">
    <property type="entry name" value="Mannitol_dh"/>
    <property type="match status" value="1"/>
</dbReference>
<dbReference type="InterPro" id="IPR023027">
    <property type="entry name" value="Mannitol_DH_CS"/>
</dbReference>
<dbReference type="InterPro" id="IPR000669">
    <property type="entry name" value="Mannitol_DH"/>
</dbReference>
<name>A0A0M2HI89_9MICO</name>
<dbReference type="STRING" id="92835.RS81_00494"/>
<dbReference type="EMBL" id="JYIZ01000031">
    <property type="protein sequence ID" value="KJL44500.1"/>
    <property type="molecule type" value="Genomic_DNA"/>
</dbReference>
<dbReference type="AlphaFoldDB" id="A0A0M2HI89"/>
<evidence type="ECO:0000313" key="10">
    <source>
        <dbReference type="EMBL" id="KJL44500.1"/>
    </source>
</evidence>
<gene>
    <name evidence="10" type="primary">por</name>
    <name evidence="10" type="ORF">RS81_00494</name>
</gene>
<sequence length="454" mass="48832">MSAISPVSLSRDELRRRGSESDPAPARIIHLGLGHFFRAHQAWYTAHAADADGWGIAAFTGRGPKLAAELTEQDCLFTLVERGAAADRLEVVTSVVEARSGSDVHRLVEMAADPAVAIVTLTVTENGYRLTAEGAPDLDDADVLADRDDLRSGGWGARTVLGRLLCILAARRAAEAGPIAIVSCDNIPRNGVFVERGVTAFARDIGAGLAEWVDRNVSFVSTSVDRITPHIPDAPQAVADAGWIDRSTVITEPFADWVLAGEFPAGRPAWETAGARFVDDIESWENRKLWLLNGAHTILAVAGLPRGLLTVAEAIADPTCRALVEDFWDEAVQCLPAGTEHVRYRDQLVERFSNPRIVHQLTQIAADTTVKVQFRFASVAERTVAAGRRAFCSARAFGAWIDWVVARPTSPDPRADDIAEAAASDDPVVALIRIVSPSLAASEPFVSEVRAARG</sequence>
<comment type="caution">
    <text evidence="10">The sequence shown here is derived from an EMBL/GenBank/DDBJ whole genome shotgun (WGS) entry which is preliminary data.</text>
</comment>
<dbReference type="Gene3D" id="1.10.1040.10">
    <property type="entry name" value="N-(1-d-carboxylethyl)-l-norvaline Dehydrogenase, domain 2"/>
    <property type="match status" value="1"/>
</dbReference>
<dbReference type="PROSITE" id="PS00974">
    <property type="entry name" value="MANNITOL_DHGENASE"/>
    <property type="match status" value="1"/>
</dbReference>
<evidence type="ECO:0000256" key="7">
    <source>
        <dbReference type="SAM" id="MobiDB-lite"/>
    </source>
</evidence>
<dbReference type="Proteomes" id="UP000033956">
    <property type="component" value="Unassembled WGS sequence"/>
</dbReference>
<dbReference type="InterPro" id="IPR013118">
    <property type="entry name" value="Mannitol_DH_C"/>
</dbReference>
<dbReference type="InterPro" id="IPR008927">
    <property type="entry name" value="6-PGluconate_DH-like_C_sf"/>
</dbReference>
<dbReference type="PRINTS" id="PR00084">
    <property type="entry name" value="MTLDHDRGNASE"/>
</dbReference>
<comment type="similarity">
    <text evidence="1">Belongs to the mannitol dehydrogenase family.</text>
</comment>
<dbReference type="PATRIC" id="fig|92835.4.peg.507"/>
<evidence type="ECO:0000313" key="11">
    <source>
        <dbReference type="Proteomes" id="UP000033956"/>
    </source>
</evidence>
<evidence type="ECO:0000256" key="3">
    <source>
        <dbReference type="ARBA" id="ARBA00016219"/>
    </source>
</evidence>
<dbReference type="GO" id="GO:0008926">
    <property type="term" value="F:mannitol-1-phosphate 5-dehydrogenase activity"/>
    <property type="evidence" value="ECO:0007669"/>
    <property type="project" value="UniProtKB-EC"/>
</dbReference>
<feature type="domain" description="Mannitol dehydrogenase C-terminal" evidence="9">
    <location>
        <begin position="280"/>
        <end position="377"/>
    </location>
</feature>
<evidence type="ECO:0000259" key="9">
    <source>
        <dbReference type="Pfam" id="PF08125"/>
    </source>
</evidence>
<feature type="region of interest" description="Disordered" evidence="7">
    <location>
        <begin position="1"/>
        <end position="22"/>
    </location>
</feature>
<evidence type="ECO:0000256" key="6">
    <source>
        <dbReference type="ARBA" id="ARBA00048615"/>
    </source>
</evidence>
<dbReference type="InterPro" id="IPR050988">
    <property type="entry name" value="Mannitol_DH/Oxidoreductase"/>
</dbReference>
<dbReference type="InterPro" id="IPR036291">
    <property type="entry name" value="NAD(P)-bd_dom_sf"/>
</dbReference>
<evidence type="ECO:0000259" key="8">
    <source>
        <dbReference type="Pfam" id="PF01232"/>
    </source>
</evidence>
<dbReference type="GO" id="GO:0019594">
    <property type="term" value="P:mannitol metabolic process"/>
    <property type="evidence" value="ECO:0007669"/>
    <property type="project" value="InterPro"/>
</dbReference>
<reference evidence="10 11" key="1">
    <citation type="submission" date="2015-02" db="EMBL/GenBank/DDBJ databases">
        <title>Draft genome sequences of ten Microbacterium spp. with emphasis on heavy metal contaminated environments.</title>
        <authorList>
            <person name="Corretto E."/>
        </authorList>
    </citation>
    <scope>NUCLEOTIDE SEQUENCE [LARGE SCALE GENOMIC DNA]</scope>
    <source>
        <strain evidence="10 11">DSM 12510</strain>
    </source>
</reference>
<evidence type="ECO:0000256" key="4">
    <source>
        <dbReference type="ARBA" id="ARBA00023002"/>
    </source>
</evidence>
<dbReference type="InterPro" id="IPR013131">
    <property type="entry name" value="Mannitol_DH_N"/>
</dbReference>
<dbReference type="Pfam" id="PF08125">
    <property type="entry name" value="Mannitol_dh_C"/>
    <property type="match status" value="1"/>
</dbReference>
<accession>A0A0M2HI89</accession>